<proteinExistence type="predicted"/>
<dbReference type="EMBL" id="KV921890">
    <property type="protein sequence ID" value="ORE08295.1"/>
    <property type="molecule type" value="Genomic_DNA"/>
</dbReference>
<organism evidence="1">
    <name type="scientific">Rhizopus microsporus var. microsporus</name>
    <dbReference type="NCBI Taxonomy" id="86635"/>
    <lineage>
        <taxon>Eukaryota</taxon>
        <taxon>Fungi</taxon>
        <taxon>Fungi incertae sedis</taxon>
        <taxon>Mucoromycota</taxon>
        <taxon>Mucoromycotina</taxon>
        <taxon>Mucoromycetes</taxon>
        <taxon>Mucorales</taxon>
        <taxon>Mucorineae</taxon>
        <taxon>Rhizopodaceae</taxon>
        <taxon>Rhizopus</taxon>
    </lineage>
</organism>
<dbReference type="AlphaFoldDB" id="A0A1X0R8C7"/>
<evidence type="ECO:0000313" key="1">
    <source>
        <dbReference type="EMBL" id="ORE08295.1"/>
    </source>
</evidence>
<reference evidence="1" key="1">
    <citation type="journal article" date="2016" name="Proc. Natl. Acad. Sci. U.S.A.">
        <title>Lipid metabolic changes in an early divergent fungus govern the establishment of a mutualistic symbiosis with endobacteria.</title>
        <authorList>
            <person name="Lastovetsky O.A."/>
            <person name="Gaspar M.L."/>
            <person name="Mondo S.J."/>
            <person name="LaButti K.M."/>
            <person name="Sandor L."/>
            <person name="Grigoriev I.V."/>
            <person name="Henry S.A."/>
            <person name="Pawlowska T.E."/>
        </authorList>
    </citation>
    <scope>NUCLEOTIDE SEQUENCE [LARGE SCALE GENOMIC DNA]</scope>
    <source>
        <strain evidence="1">ATCC 52814</strain>
    </source>
</reference>
<name>A0A1X0R8C7_RHIZD</name>
<accession>A0A1X0R8C7</accession>
<dbReference type="OrthoDB" id="2289207at2759"/>
<gene>
    <name evidence="1" type="ORF">BCV72DRAFT_203889</name>
</gene>
<feature type="non-terminal residue" evidence="1">
    <location>
        <position position="1"/>
    </location>
</feature>
<dbReference type="VEuPathDB" id="FungiDB:BCV72DRAFT_203889"/>
<protein>
    <submittedName>
        <fullName evidence="1">Uncharacterized protein</fullName>
    </submittedName>
</protein>
<dbReference type="Proteomes" id="UP000242414">
    <property type="component" value="Unassembled WGS sequence"/>
</dbReference>
<sequence>WITEKVSKNMDWKTIKKFLCIDDERLIEFEKMSLSSFPMSLLVNYQEVKNIINAHMSKLSRKSYRDKHSCEKWMKYLEEKKTARLFRIHENGPFLISWVSDWQKKFFEEAEEWCIDSTHKTCESIADSSKDSYLFTITAHNYTTNKCLPVCFTITDMKTIPTLHQWLT</sequence>